<accession>A0A8J3A6E6</accession>
<reference evidence="3" key="3">
    <citation type="submission" date="2020-09" db="EMBL/GenBank/DDBJ databases">
        <authorList>
            <person name="Sun Q."/>
            <person name="Zhou Y."/>
        </authorList>
    </citation>
    <scope>NUCLEOTIDE SEQUENCE</scope>
    <source>
        <strain evidence="3">CGMCC 1.14984</strain>
    </source>
</reference>
<dbReference type="Pfam" id="PF12281">
    <property type="entry name" value="NTP_transf_8"/>
    <property type="match status" value="1"/>
</dbReference>
<keyword evidence="6" id="KW-1185">Reference proteome</keyword>
<reference evidence="3" key="1">
    <citation type="journal article" date="2014" name="Int. J. Syst. Evol. Microbiol.">
        <title>Complete genome sequence of Corynebacterium casei LMG S-19264T (=DSM 44701T), isolated from a smear-ripened cheese.</title>
        <authorList>
            <consortium name="US DOE Joint Genome Institute (JGI-PGF)"/>
            <person name="Walter F."/>
            <person name="Albersmeier A."/>
            <person name="Kalinowski J."/>
            <person name="Ruckert C."/>
        </authorList>
    </citation>
    <scope>NUCLEOTIDE SEQUENCE</scope>
    <source>
        <strain evidence="3">CGMCC 1.14984</strain>
    </source>
</reference>
<feature type="compositionally biased region" description="Basic residues" evidence="1">
    <location>
        <begin position="8"/>
        <end position="19"/>
    </location>
</feature>
<dbReference type="EMBL" id="VCJR02000001">
    <property type="protein sequence ID" value="NHK27197.1"/>
    <property type="molecule type" value="Genomic_DNA"/>
</dbReference>
<name>A0A8J3A6E6_9PROT</name>
<feature type="domain" description="Nucleotidyltransferase-like" evidence="2">
    <location>
        <begin position="44"/>
        <end position="70"/>
    </location>
</feature>
<dbReference type="InterPro" id="IPR058575">
    <property type="entry name" value="NTP_transf_8_dom"/>
</dbReference>
<evidence type="ECO:0000313" key="4">
    <source>
        <dbReference type="EMBL" id="NHK27197.1"/>
    </source>
</evidence>
<proteinExistence type="predicted"/>
<gene>
    <name evidence="4" type="ORF">FF098_004690</name>
    <name evidence="3" type="ORF">GCM10011355_09510</name>
</gene>
<dbReference type="Proteomes" id="UP000621856">
    <property type="component" value="Unassembled WGS sequence"/>
</dbReference>
<dbReference type="Proteomes" id="UP000818603">
    <property type="component" value="Unassembled WGS sequence"/>
</dbReference>
<comment type="caution">
    <text evidence="3">The sequence shown here is derived from an EMBL/GenBank/DDBJ whole genome shotgun (WGS) entry which is preliminary data.</text>
</comment>
<organism evidence="3 5">
    <name type="scientific">Aquisalinus luteolus</name>
    <dbReference type="NCBI Taxonomy" id="1566827"/>
    <lineage>
        <taxon>Bacteria</taxon>
        <taxon>Pseudomonadati</taxon>
        <taxon>Pseudomonadota</taxon>
        <taxon>Alphaproteobacteria</taxon>
        <taxon>Parvularculales</taxon>
        <taxon>Parvularculaceae</taxon>
        <taxon>Aquisalinus</taxon>
    </lineage>
</organism>
<evidence type="ECO:0000313" key="5">
    <source>
        <dbReference type="Proteomes" id="UP000621856"/>
    </source>
</evidence>
<protein>
    <recommendedName>
        <fullName evidence="2">Nucleotidyltransferase-like domain-containing protein</fullName>
    </recommendedName>
</protein>
<evidence type="ECO:0000313" key="3">
    <source>
        <dbReference type="EMBL" id="GGH94702.1"/>
    </source>
</evidence>
<evidence type="ECO:0000259" key="2">
    <source>
        <dbReference type="Pfam" id="PF12281"/>
    </source>
</evidence>
<dbReference type="AlphaFoldDB" id="A0A8J3A6E6"/>
<sequence>MAPIRLSAAKRSKTAKGRKPTPIAGKAIIRALKAAGLPEPDGLTGAIIEALAAAGVFRLRGVLVGTVAFQT</sequence>
<feature type="region of interest" description="Disordered" evidence="1">
    <location>
        <begin position="1"/>
        <end position="20"/>
    </location>
</feature>
<evidence type="ECO:0000313" key="6">
    <source>
        <dbReference type="Proteomes" id="UP000818603"/>
    </source>
</evidence>
<reference evidence="4 6" key="2">
    <citation type="submission" date="2020-02" db="EMBL/GenBank/DDBJ databases">
        <title>Genome sequence of Parvularcula flava strain NH6-79.</title>
        <authorList>
            <person name="Abdul Karim M.H."/>
            <person name="Lam M.Q."/>
            <person name="Chen S.J."/>
            <person name="Yahya A."/>
            <person name="Shahir S."/>
            <person name="Shamsir M.S."/>
            <person name="Chong C.S."/>
        </authorList>
    </citation>
    <scope>NUCLEOTIDE SEQUENCE [LARGE SCALE GENOMIC DNA]</scope>
    <source>
        <strain evidence="4 6">NH6-79</strain>
    </source>
</reference>
<dbReference type="EMBL" id="BMGZ01000001">
    <property type="protein sequence ID" value="GGH94702.1"/>
    <property type="molecule type" value="Genomic_DNA"/>
</dbReference>
<evidence type="ECO:0000256" key="1">
    <source>
        <dbReference type="SAM" id="MobiDB-lite"/>
    </source>
</evidence>